<name>X0YNA0_9ZZZZ</name>
<reference evidence="6" key="1">
    <citation type="journal article" date="2014" name="Front. Microbiol.">
        <title>High frequency of phylogenetically diverse reductive dehalogenase-homologous genes in deep subseafloor sedimentary metagenomes.</title>
        <authorList>
            <person name="Kawai M."/>
            <person name="Futagami T."/>
            <person name="Toyoda A."/>
            <person name="Takaki Y."/>
            <person name="Nishi S."/>
            <person name="Hori S."/>
            <person name="Arai W."/>
            <person name="Tsubouchi T."/>
            <person name="Morono Y."/>
            <person name="Uchiyama I."/>
            <person name="Ito T."/>
            <person name="Fujiyama A."/>
            <person name="Inagaki F."/>
            <person name="Takami H."/>
        </authorList>
    </citation>
    <scope>NUCLEOTIDE SEQUENCE</scope>
    <source>
        <strain evidence="6">Expedition CK06-06</strain>
    </source>
</reference>
<organism evidence="6">
    <name type="scientific">marine sediment metagenome</name>
    <dbReference type="NCBI Taxonomy" id="412755"/>
    <lineage>
        <taxon>unclassified sequences</taxon>
        <taxon>metagenomes</taxon>
        <taxon>ecological metagenomes</taxon>
    </lineage>
</organism>
<sequence length="191" mass="21551">KILNQQTLWTKDNEEASFFKGSEVPFLGGTTLIGGQGGSQQDITYELVGMELRARPSITPEDKVDMVVNVQISQLTEEREQNVPIRSQMNTTTNMIIQNNQTLLLGGILFQKDSKVEAKLPLLGDLPLVGSLFRHNSVIQTNSELLVFMTPHVIDEFAEELPEVTEEKKEKLENIQEQLEATMEKLRQELP</sequence>
<evidence type="ECO:0000256" key="3">
    <source>
        <dbReference type="ARBA" id="ARBA00023136"/>
    </source>
</evidence>
<proteinExistence type="predicted"/>
<keyword evidence="3" id="KW-0472">Membrane</keyword>
<comment type="caution">
    <text evidence="6">The sequence shown here is derived from an EMBL/GenBank/DDBJ whole genome shotgun (WGS) entry which is preliminary data.</text>
</comment>
<evidence type="ECO:0000313" key="6">
    <source>
        <dbReference type="EMBL" id="GAG48417.1"/>
    </source>
</evidence>
<feature type="coiled-coil region" evidence="4">
    <location>
        <begin position="154"/>
        <end position="189"/>
    </location>
</feature>
<gene>
    <name evidence="6" type="ORF">S01H1_80537</name>
</gene>
<dbReference type="GO" id="GO:0009306">
    <property type="term" value="P:protein secretion"/>
    <property type="evidence" value="ECO:0007669"/>
    <property type="project" value="InterPro"/>
</dbReference>
<dbReference type="PANTHER" id="PTHR30332">
    <property type="entry name" value="PROBABLE GENERAL SECRETION PATHWAY PROTEIN D"/>
    <property type="match status" value="1"/>
</dbReference>
<dbReference type="PANTHER" id="PTHR30332:SF24">
    <property type="entry name" value="SECRETIN GSPD-RELATED"/>
    <property type="match status" value="1"/>
</dbReference>
<dbReference type="GO" id="GO:0016020">
    <property type="term" value="C:membrane"/>
    <property type="evidence" value="ECO:0007669"/>
    <property type="project" value="UniProtKB-SubCell"/>
</dbReference>
<keyword evidence="4" id="KW-0175">Coiled coil</keyword>
<dbReference type="EMBL" id="BARS01054397">
    <property type="protein sequence ID" value="GAG48417.1"/>
    <property type="molecule type" value="Genomic_DNA"/>
</dbReference>
<feature type="non-terminal residue" evidence="6">
    <location>
        <position position="1"/>
    </location>
</feature>
<evidence type="ECO:0000259" key="5">
    <source>
        <dbReference type="Pfam" id="PF00263"/>
    </source>
</evidence>
<keyword evidence="2" id="KW-0732">Signal</keyword>
<evidence type="ECO:0000256" key="2">
    <source>
        <dbReference type="ARBA" id="ARBA00022729"/>
    </source>
</evidence>
<evidence type="ECO:0000256" key="4">
    <source>
        <dbReference type="SAM" id="Coils"/>
    </source>
</evidence>
<dbReference type="InterPro" id="IPR004846">
    <property type="entry name" value="T2SS/T3SS_dom"/>
</dbReference>
<dbReference type="PRINTS" id="PR00811">
    <property type="entry name" value="BCTERIALGSPD"/>
</dbReference>
<accession>X0YNA0</accession>
<evidence type="ECO:0000256" key="1">
    <source>
        <dbReference type="ARBA" id="ARBA00004370"/>
    </source>
</evidence>
<dbReference type="AlphaFoldDB" id="X0YNA0"/>
<comment type="subcellular location">
    <subcellularLocation>
        <location evidence="1">Membrane</location>
    </subcellularLocation>
</comment>
<dbReference type="Pfam" id="PF00263">
    <property type="entry name" value="Secretin"/>
    <property type="match status" value="1"/>
</dbReference>
<feature type="domain" description="Type II/III secretion system secretin-like" evidence="5">
    <location>
        <begin position="1"/>
        <end position="155"/>
    </location>
</feature>
<dbReference type="InterPro" id="IPR050810">
    <property type="entry name" value="Bact_Secretion_Sys_Channel"/>
</dbReference>
<dbReference type="GO" id="GO:0015627">
    <property type="term" value="C:type II protein secretion system complex"/>
    <property type="evidence" value="ECO:0007669"/>
    <property type="project" value="TreeGrafter"/>
</dbReference>
<dbReference type="InterPro" id="IPR001775">
    <property type="entry name" value="GspD/PilQ"/>
</dbReference>
<protein>
    <recommendedName>
        <fullName evidence="5">Type II/III secretion system secretin-like domain-containing protein</fullName>
    </recommendedName>
</protein>